<dbReference type="EMBL" id="OZ022406">
    <property type="protein sequence ID" value="CAK9437422.1"/>
    <property type="molecule type" value="Genomic_DNA"/>
</dbReference>
<evidence type="ECO:0000313" key="2">
    <source>
        <dbReference type="Proteomes" id="UP001497383"/>
    </source>
</evidence>
<dbReference type="Proteomes" id="UP001497383">
    <property type="component" value="Chromosome 2"/>
</dbReference>
<protein>
    <submittedName>
        <fullName evidence="1">Uncharacterized protein</fullName>
    </submittedName>
</protein>
<proteinExistence type="predicted"/>
<accession>A0ABP0ZL11</accession>
<evidence type="ECO:0000313" key="1">
    <source>
        <dbReference type="EMBL" id="CAK9437422.1"/>
    </source>
</evidence>
<reference evidence="1 2" key="1">
    <citation type="submission" date="2024-03" db="EMBL/GenBank/DDBJ databases">
        <authorList>
            <person name="Brejova B."/>
        </authorList>
    </citation>
    <scope>NUCLEOTIDE SEQUENCE [LARGE SCALE GENOMIC DNA]</scope>
    <source>
        <strain evidence="1 2">CBS 14171</strain>
    </source>
</reference>
<dbReference type="GeneID" id="92206996"/>
<organism evidence="1 2">
    <name type="scientific">Lodderomyces beijingensis</name>
    <dbReference type="NCBI Taxonomy" id="1775926"/>
    <lineage>
        <taxon>Eukaryota</taxon>
        <taxon>Fungi</taxon>
        <taxon>Dikarya</taxon>
        <taxon>Ascomycota</taxon>
        <taxon>Saccharomycotina</taxon>
        <taxon>Pichiomycetes</taxon>
        <taxon>Debaryomycetaceae</taxon>
        <taxon>Candida/Lodderomyces clade</taxon>
        <taxon>Lodderomyces</taxon>
    </lineage>
</organism>
<sequence>MRISRLHPLDTSTVPAAVHDDLKAFLAPLTLSPRELLAISKGLTNAEIPARLTGDERTMLETEKLRSLGKFSFQLSIINYFRIFQDVRYLSYSEFELNSDMEMVTNGDLIREFMKWNALTGCVSMNSGFLISEFVEKEEFEKKKIHVFKATAVGSFYTMIGIVYANYRDQFDEFMGKVINGKRGIIEIVKSQQA</sequence>
<name>A0ABP0ZL11_9ASCO</name>
<keyword evidence="2" id="KW-1185">Reference proteome</keyword>
<dbReference type="RefSeq" id="XP_066828738.1">
    <property type="nucleotide sequence ID" value="XM_066971729.1"/>
</dbReference>
<gene>
    <name evidence="1" type="ORF">LODBEIA_P18000</name>
</gene>